<sequence>MRLTMELKLLRRDPIVVYTLIAMLAIMLLTRYSRPRLEPLYQEVAFLSMVFIPLVFGMIPGLISADEKEEGMCQALMVLPIKNWFFLLYRFLWVSLATLLLVLISPKILGIEVPRILPVLLVMEAWIYGLMLMKFSNSRMQAMTLAKAFGWLLLLPVAVKLVVEWRNLSFDWSRLFAFVPTYWTYEMFLNQGNLLIALVVHVLWVFALVFISRTS</sequence>
<accession>A0ABV4T3C7</accession>
<protein>
    <submittedName>
        <fullName evidence="2">ABC transporter permease</fullName>
    </submittedName>
</protein>
<feature type="transmembrane region" description="Helical" evidence="1">
    <location>
        <begin position="145"/>
        <end position="163"/>
    </location>
</feature>
<feature type="transmembrane region" description="Helical" evidence="1">
    <location>
        <begin position="116"/>
        <end position="133"/>
    </location>
</feature>
<proteinExistence type="predicted"/>
<gene>
    <name evidence="2" type="ORF">P8X34_05555</name>
</gene>
<keyword evidence="1" id="KW-0812">Transmembrane</keyword>
<feature type="transmembrane region" description="Helical" evidence="1">
    <location>
        <begin position="44"/>
        <end position="63"/>
    </location>
</feature>
<keyword evidence="1" id="KW-0472">Membrane</keyword>
<name>A0ABV4T3C7_9EURY</name>
<organism evidence="2 3">
    <name type="scientific">Pyrococcus kukulkanii</name>
    <dbReference type="NCBI Taxonomy" id="1609559"/>
    <lineage>
        <taxon>Archaea</taxon>
        <taxon>Methanobacteriati</taxon>
        <taxon>Methanobacteriota</taxon>
        <taxon>Thermococci</taxon>
        <taxon>Thermococcales</taxon>
        <taxon>Thermococcaceae</taxon>
        <taxon>Pyrococcus</taxon>
    </lineage>
</organism>
<dbReference type="EMBL" id="JARRIG010000003">
    <property type="protein sequence ID" value="MFA4804205.1"/>
    <property type="molecule type" value="Genomic_DNA"/>
</dbReference>
<keyword evidence="3" id="KW-1185">Reference proteome</keyword>
<evidence type="ECO:0000313" key="2">
    <source>
        <dbReference type="EMBL" id="MFA4804205.1"/>
    </source>
</evidence>
<dbReference type="Proteomes" id="UP001571980">
    <property type="component" value="Unassembled WGS sequence"/>
</dbReference>
<feature type="transmembrane region" description="Helical" evidence="1">
    <location>
        <begin position="84"/>
        <end position="104"/>
    </location>
</feature>
<evidence type="ECO:0000256" key="1">
    <source>
        <dbReference type="SAM" id="Phobius"/>
    </source>
</evidence>
<evidence type="ECO:0000313" key="3">
    <source>
        <dbReference type="Proteomes" id="UP001571980"/>
    </source>
</evidence>
<comment type="caution">
    <text evidence="2">The sequence shown here is derived from an EMBL/GenBank/DDBJ whole genome shotgun (WGS) entry which is preliminary data.</text>
</comment>
<keyword evidence="1" id="KW-1133">Transmembrane helix</keyword>
<reference evidence="2 3" key="1">
    <citation type="submission" date="2023-03" db="EMBL/GenBank/DDBJ databases">
        <title>Speciation in Pyrococcus: adaptation to high temperature as a mechanism.</title>
        <authorList>
            <person name="Gu J."/>
        </authorList>
    </citation>
    <scope>NUCLEOTIDE SEQUENCE [LARGE SCALE GENOMIC DNA]</scope>
    <source>
        <strain evidence="2 3">LMOA34</strain>
    </source>
</reference>
<feature type="transmembrane region" description="Helical" evidence="1">
    <location>
        <begin position="192"/>
        <end position="211"/>
    </location>
</feature>
<feature type="transmembrane region" description="Helical" evidence="1">
    <location>
        <begin position="15"/>
        <end position="32"/>
    </location>
</feature>
<dbReference type="RefSeq" id="WP_372823586.1">
    <property type="nucleotide sequence ID" value="NZ_JARRIF010000002.1"/>
</dbReference>